<organism evidence="1">
    <name type="scientific">Alexandrium monilatum</name>
    <dbReference type="NCBI Taxonomy" id="311494"/>
    <lineage>
        <taxon>Eukaryota</taxon>
        <taxon>Sar</taxon>
        <taxon>Alveolata</taxon>
        <taxon>Dinophyceae</taxon>
        <taxon>Gonyaulacales</taxon>
        <taxon>Pyrocystaceae</taxon>
        <taxon>Alexandrium</taxon>
    </lineage>
</organism>
<dbReference type="EMBL" id="HBNR01081350">
    <property type="protein sequence ID" value="CAE4658466.1"/>
    <property type="molecule type" value="Transcribed_RNA"/>
</dbReference>
<dbReference type="AlphaFoldDB" id="A0A7S4VPY3"/>
<gene>
    <name evidence="1" type="ORF">AMON00008_LOCUS58160</name>
</gene>
<sequence length="167" mass="18910">MRGRLPGDRSGRHAALLGRQLRCQLRCCEDVEKGDMDDSFDEGKRVEFEAEAGKLEQDLGLNVSFNPCYRKTRLAKLFGRLTNCPEREGCFKLLFPNGTVFEDPEHPPSHDDILQASLGEGADSLWVTWRSIGLKRNDYNTWGVCLPKDNKDGKGYAMAVFNTLKKR</sequence>
<name>A0A7S4VPY3_9DINO</name>
<accession>A0A7S4VPY3</accession>
<evidence type="ECO:0000313" key="1">
    <source>
        <dbReference type="EMBL" id="CAE4658466.1"/>
    </source>
</evidence>
<protein>
    <submittedName>
        <fullName evidence="1">Uncharacterized protein</fullName>
    </submittedName>
</protein>
<reference evidence="1" key="1">
    <citation type="submission" date="2021-01" db="EMBL/GenBank/DDBJ databases">
        <authorList>
            <person name="Corre E."/>
            <person name="Pelletier E."/>
            <person name="Niang G."/>
            <person name="Scheremetjew M."/>
            <person name="Finn R."/>
            <person name="Kale V."/>
            <person name="Holt S."/>
            <person name="Cochrane G."/>
            <person name="Meng A."/>
            <person name="Brown T."/>
            <person name="Cohen L."/>
        </authorList>
    </citation>
    <scope>NUCLEOTIDE SEQUENCE</scope>
    <source>
        <strain evidence="1">CCMP3105</strain>
    </source>
</reference>
<proteinExistence type="predicted"/>